<dbReference type="InterPro" id="IPR052932">
    <property type="entry name" value="OprB_Porin"/>
</dbReference>
<accession>H8L1P9</accession>
<dbReference type="Gene3D" id="2.40.160.180">
    <property type="entry name" value="Carbohydrate-selective porin OprB"/>
    <property type="match status" value="1"/>
</dbReference>
<organism evidence="3 4">
    <name type="scientific">Frateuria aurantia (strain ATCC 33424 / DSM 6220 / KCTC 2777 / LMG 1558 / NBRC 3245 / NCIMB 13370)</name>
    <name type="common">Acetobacter aurantius</name>
    <dbReference type="NCBI Taxonomy" id="767434"/>
    <lineage>
        <taxon>Bacteria</taxon>
        <taxon>Pseudomonadati</taxon>
        <taxon>Pseudomonadota</taxon>
        <taxon>Gammaproteobacteria</taxon>
        <taxon>Lysobacterales</taxon>
        <taxon>Rhodanobacteraceae</taxon>
        <taxon>Frateuria</taxon>
    </lineage>
</organism>
<dbReference type="Proteomes" id="UP000005234">
    <property type="component" value="Chromosome"/>
</dbReference>
<evidence type="ECO:0000313" key="3">
    <source>
        <dbReference type="EMBL" id="AFC85409.1"/>
    </source>
</evidence>
<gene>
    <name evidence="3" type="ordered locus">Fraau_0940</name>
</gene>
<dbReference type="Pfam" id="PF04966">
    <property type="entry name" value="OprB"/>
    <property type="match status" value="1"/>
</dbReference>
<dbReference type="KEGG" id="fau:Fraau_0940"/>
<dbReference type="HOGENOM" id="CLU_029684_1_0_6"/>
<dbReference type="RefSeq" id="WP_014402415.1">
    <property type="nucleotide sequence ID" value="NC_017033.1"/>
</dbReference>
<evidence type="ECO:0000256" key="2">
    <source>
        <dbReference type="RuleBase" id="RU363072"/>
    </source>
</evidence>
<dbReference type="PANTHER" id="PTHR37944">
    <property type="entry name" value="PORIN B"/>
    <property type="match status" value="1"/>
</dbReference>
<proteinExistence type="inferred from homology"/>
<feature type="signal peptide" evidence="2">
    <location>
        <begin position="1"/>
        <end position="21"/>
    </location>
</feature>
<dbReference type="PANTHER" id="PTHR37944:SF1">
    <property type="entry name" value="PORIN B"/>
    <property type="match status" value="1"/>
</dbReference>
<reference evidence="3" key="1">
    <citation type="submission" date="2012-02" db="EMBL/GenBank/DDBJ databases">
        <title>The complete genome of Frateuria aurantia DSM 6220.</title>
        <authorList>
            <consortium name="US DOE Joint Genome Institute (JGI-PGF)"/>
            <person name="Lucas S."/>
            <person name="Copeland A."/>
            <person name="Lapidus A."/>
            <person name="Glavina del Rio T."/>
            <person name="Dalin E."/>
            <person name="Tice H."/>
            <person name="Bruce D."/>
            <person name="Goodwin L."/>
            <person name="Pitluck S."/>
            <person name="Peters L."/>
            <person name="Ovchinnikova G."/>
            <person name="Teshima H."/>
            <person name="Kyrpides N."/>
            <person name="Mavromatis K."/>
            <person name="Ivanova N."/>
            <person name="Brettin T."/>
            <person name="Detter J.C."/>
            <person name="Han C."/>
            <person name="Larimer F."/>
            <person name="Land M."/>
            <person name="Hauser L."/>
            <person name="Markowitz V."/>
            <person name="Cheng J.-F."/>
            <person name="Hugenholtz P."/>
            <person name="Woyke T."/>
            <person name="Wu D."/>
            <person name="Brambilla E."/>
            <person name="Klenk H.-P."/>
            <person name="Eisen J.A."/>
        </authorList>
    </citation>
    <scope>NUCLEOTIDE SEQUENCE</scope>
    <source>
        <strain evidence="3">DSM 6220</strain>
    </source>
</reference>
<dbReference type="AlphaFoldDB" id="H8L1P9"/>
<protein>
    <submittedName>
        <fullName evidence="3">Carbohydrate-selective porin</fullName>
    </submittedName>
</protein>
<dbReference type="InterPro" id="IPR007049">
    <property type="entry name" value="Carb-sel_porin_OprB"/>
</dbReference>
<name>H8L1P9_FRAAD</name>
<evidence type="ECO:0000256" key="1">
    <source>
        <dbReference type="ARBA" id="ARBA00008769"/>
    </source>
</evidence>
<evidence type="ECO:0000313" key="4">
    <source>
        <dbReference type="Proteomes" id="UP000005234"/>
    </source>
</evidence>
<dbReference type="InterPro" id="IPR038673">
    <property type="entry name" value="OprB_sf"/>
</dbReference>
<dbReference type="eggNOG" id="COG3659">
    <property type="taxonomic scope" value="Bacteria"/>
</dbReference>
<keyword evidence="4" id="KW-1185">Reference proteome</keyword>
<dbReference type="GO" id="GO:0008643">
    <property type="term" value="P:carbohydrate transport"/>
    <property type="evidence" value="ECO:0007669"/>
    <property type="project" value="InterPro"/>
</dbReference>
<sequence>MNAFARLLPWILLSCAMAASADESRAWLGGDWDGARHRLAERGINFDFGYTSEDLANVRGGDRKGMVHTGQLALGTVFDLQKLWHLQGASFHFTTTYRDGHDIRARNGVDTLLQPQEIYGRGQTWRLTEMYWSQWLADDHLLFKLGRLNVGGQFGDVECTFLNQGLCGSEPGNIRGDYWYNWPTSQWALVTQIQFNASHYLKLAAYQVNPAFVERSNRFTLNPPGTIGALFPVEFGWTPKLGDNLPGAYKFGAWYTNAHTRDVYRDLNGDPAALSDLGYQMRDSSYGAYFSIEQQLSHGSGVGSKSGWRAFINATASDRQTSTVYQTLGIGAIDQGLSPGRPIDELGIGVSGLRVNPRAVANESLQYQVGERTRPADHDEYMAELFYAWQPTRWLRIQPEVQWIHHPGPVVRNQGSYTLLGAKSSIIF</sequence>
<dbReference type="EMBL" id="CP003350">
    <property type="protein sequence ID" value="AFC85409.1"/>
    <property type="molecule type" value="Genomic_DNA"/>
</dbReference>
<keyword evidence="2" id="KW-0732">Signal</keyword>
<dbReference type="GO" id="GO:0016020">
    <property type="term" value="C:membrane"/>
    <property type="evidence" value="ECO:0007669"/>
    <property type="project" value="InterPro"/>
</dbReference>
<dbReference type="GO" id="GO:0015288">
    <property type="term" value="F:porin activity"/>
    <property type="evidence" value="ECO:0007669"/>
    <property type="project" value="InterPro"/>
</dbReference>
<comment type="similarity">
    <text evidence="1 2">Belongs to the OprB family.</text>
</comment>
<dbReference type="STRING" id="767434.Fraau_0940"/>
<feature type="chain" id="PRO_5007231075" evidence="2">
    <location>
        <begin position="22"/>
        <end position="428"/>
    </location>
</feature>